<dbReference type="SUPFAM" id="SSF56601">
    <property type="entry name" value="beta-lactamase/transpeptidase-like"/>
    <property type="match status" value="1"/>
</dbReference>
<dbReference type="InterPro" id="IPR000667">
    <property type="entry name" value="Peptidase_S13"/>
</dbReference>
<dbReference type="InterPro" id="IPR012338">
    <property type="entry name" value="Beta-lactam/transpept-like"/>
</dbReference>
<dbReference type="NCBIfam" id="TIGR00666">
    <property type="entry name" value="PBP4"/>
    <property type="match status" value="1"/>
</dbReference>
<accession>A0A850Q7K5</accession>
<name>A0A850Q7K5_9RHOB</name>
<keyword evidence="2 3" id="KW-0378">Hydrolase</keyword>
<dbReference type="AlphaFoldDB" id="A0A850Q7K5"/>
<protein>
    <submittedName>
        <fullName evidence="3">D-alanyl-D-alanine carboxypeptidase/D-alanyl-D-alanine-endopeptidase</fullName>
        <ecNumber evidence="3">3.4.16.4</ecNumber>
    </submittedName>
</protein>
<dbReference type="PANTHER" id="PTHR30023">
    <property type="entry name" value="D-ALANYL-D-ALANINE CARBOXYPEPTIDASE"/>
    <property type="match status" value="1"/>
</dbReference>
<dbReference type="GO" id="GO:0006508">
    <property type="term" value="P:proteolysis"/>
    <property type="evidence" value="ECO:0007669"/>
    <property type="project" value="InterPro"/>
</dbReference>
<proteinExistence type="inferred from homology"/>
<dbReference type="EC" id="3.4.16.4" evidence="3"/>
<dbReference type="RefSeq" id="WP_177158540.1">
    <property type="nucleotide sequence ID" value="NZ_JABCJE010000010.1"/>
</dbReference>
<sequence>MVHAVSRRFFVGALGATALQVATADAAGLAQSLRPQLRPGAGAASGGTKVVLPAADSLLANAGLSGQVIYAVADARTGQVLEAREVAGGLPPASVAKSVTAVYALETLGPAYRFHTRIIAVGSVSGGVVNGDLVLAGGGDPTLDTDGMADLAKQLKAAGIREVRGKFLVYGGALPFTVEIDKDQPDYAGYNPPISGLNLNYNRVHFEWKRAAKGYAMTMDARSDHYRPDVTMAKISIAQRDLPVFTYKDLGAADSWTVASGALGNGGARWLPVRKPELYAGEVLQVFARSHGINLPKPQVTRSAPRGSVLAQRSSEPLQDVLKSCLKYSTNLTAEIAGLTASIKRAGQVSSLRASGQLMTAWAESRLGMKGCKFVDHSGLGAESRVTAAGLAQAYTGAVHRGLLPHLMKSIPMTDPQGKAIPTSQLNVHAKTGTLNFASGLGGYITTAKGRDLTFAIFAADLPKRATLTEFQKESPPGGKTWNRRAKALQQALIQRWGAVYDA</sequence>
<keyword evidence="3" id="KW-0645">Protease</keyword>
<reference evidence="3 4" key="1">
    <citation type="submission" date="2020-04" db="EMBL/GenBank/DDBJ databases">
        <title>Donghicola sp., a member of the Rhodobacteraceae family isolated from mangrove forest in Thailand.</title>
        <authorList>
            <person name="Charoenyingcharoen P."/>
            <person name="Yukphan P."/>
        </authorList>
    </citation>
    <scope>NUCLEOTIDE SEQUENCE [LARGE SCALE GENOMIC DNA]</scope>
    <source>
        <strain evidence="3 4">B5-SW-15</strain>
    </source>
</reference>
<keyword evidence="3" id="KW-0121">Carboxypeptidase</keyword>
<organism evidence="3 4">
    <name type="scientific">Donghicola mangrovi</name>
    <dbReference type="NCBI Taxonomy" id="2729614"/>
    <lineage>
        <taxon>Bacteria</taxon>
        <taxon>Pseudomonadati</taxon>
        <taxon>Pseudomonadota</taxon>
        <taxon>Alphaproteobacteria</taxon>
        <taxon>Rhodobacterales</taxon>
        <taxon>Roseobacteraceae</taxon>
        <taxon>Donghicola</taxon>
    </lineage>
</organism>
<dbReference type="GO" id="GO:0000270">
    <property type="term" value="P:peptidoglycan metabolic process"/>
    <property type="evidence" value="ECO:0007669"/>
    <property type="project" value="TreeGrafter"/>
</dbReference>
<evidence type="ECO:0000313" key="4">
    <source>
        <dbReference type="Proteomes" id="UP000592216"/>
    </source>
</evidence>
<dbReference type="GO" id="GO:0009002">
    <property type="term" value="F:serine-type D-Ala-D-Ala carboxypeptidase activity"/>
    <property type="evidence" value="ECO:0007669"/>
    <property type="project" value="UniProtKB-EC"/>
</dbReference>
<comment type="caution">
    <text evidence="3">The sequence shown here is derived from an EMBL/GenBank/DDBJ whole genome shotgun (WGS) entry which is preliminary data.</text>
</comment>
<dbReference type="Gene3D" id="3.50.80.20">
    <property type="entry name" value="D-Ala-D-Ala carboxypeptidase C, peptidase S13"/>
    <property type="match status" value="1"/>
</dbReference>
<dbReference type="Gene3D" id="3.40.710.10">
    <property type="entry name" value="DD-peptidase/beta-lactamase superfamily"/>
    <property type="match status" value="1"/>
</dbReference>
<evidence type="ECO:0000256" key="1">
    <source>
        <dbReference type="ARBA" id="ARBA00006096"/>
    </source>
</evidence>
<evidence type="ECO:0000313" key="3">
    <source>
        <dbReference type="EMBL" id="NVO24933.1"/>
    </source>
</evidence>
<dbReference type="PRINTS" id="PR00922">
    <property type="entry name" value="DADACBPTASE3"/>
</dbReference>
<dbReference type="Proteomes" id="UP000592216">
    <property type="component" value="Unassembled WGS sequence"/>
</dbReference>
<evidence type="ECO:0000256" key="2">
    <source>
        <dbReference type="ARBA" id="ARBA00022801"/>
    </source>
</evidence>
<dbReference type="EMBL" id="JABCJE010000010">
    <property type="protein sequence ID" value="NVO24933.1"/>
    <property type="molecule type" value="Genomic_DNA"/>
</dbReference>
<dbReference type="PANTHER" id="PTHR30023:SF0">
    <property type="entry name" value="PENICILLIN-SENSITIVE CARBOXYPEPTIDASE A"/>
    <property type="match status" value="1"/>
</dbReference>
<dbReference type="Pfam" id="PF02113">
    <property type="entry name" value="Peptidase_S13"/>
    <property type="match status" value="1"/>
</dbReference>
<gene>
    <name evidence="3" type="primary">dacB</name>
    <name evidence="3" type="ORF">HJ536_16380</name>
</gene>
<comment type="similarity">
    <text evidence="1">Belongs to the peptidase S13 family.</text>
</comment>